<dbReference type="SUPFAM" id="SSF81383">
    <property type="entry name" value="F-box domain"/>
    <property type="match status" value="1"/>
</dbReference>
<proteinExistence type="predicted"/>
<dbReference type="PROSITE" id="PS50181">
    <property type="entry name" value="FBOX"/>
    <property type="match status" value="1"/>
</dbReference>
<keyword evidence="3" id="KW-1185">Reference proteome</keyword>
<dbReference type="InterPro" id="IPR001810">
    <property type="entry name" value="F-box_dom"/>
</dbReference>
<dbReference type="InParanoid" id="A0A7J7DCF9"/>
<dbReference type="InterPro" id="IPR050232">
    <property type="entry name" value="FBL13/AtMIF1-like"/>
</dbReference>
<dbReference type="Pfam" id="PF23622">
    <property type="entry name" value="LRR_At1g61320_AtMIF1"/>
    <property type="match status" value="1"/>
</dbReference>
<dbReference type="PANTHER" id="PTHR31900">
    <property type="entry name" value="F-BOX/RNI SUPERFAMILY PROTEIN-RELATED"/>
    <property type="match status" value="1"/>
</dbReference>
<name>A0A7J7DCF9_TRIWF</name>
<dbReference type="OrthoDB" id="594804at2759"/>
<protein>
    <submittedName>
        <fullName evidence="2">F-box/LRR-repeat protein</fullName>
    </submittedName>
</protein>
<dbReference type="CDD" id="cd22160">
    <property type="entry name" value="F-box_AtFBL13-like"/>
    <property type="match status" value="1"/>
</dbReference>
<dbReference type="PANTHER" id="PTHR31900:SF34">
    <property type="entry name" value="EMB|CAB62440.1-RELATED"/>
    <property type="match status" value="1"/>
</dbReference>
<comment type="caution">
    <text evidence="2">The sequence shown here is derived from an EMBL/GenBank/DDBJ whole genome shotgun (WGS) entry which is preliminary data.</text>
</comment>
<sequence length="458" mass="52374">MDFVDATPSRKKQKLVAGQKVGEISGDRISDLPDGLLHHILSLLPTKEAVTTSTLSKRWRYLWFFVSNLYFRDKGFHKDIERKDSFARFVERALLLHSSNVKIFRFSCKGGCLDAIRFNSWIGAAIRRQVQELRLSYNLRNVVAMPLCLWTSQTLKVLKINSPVSLVLPSTVFFSSLKTLHLRNVPFYDNLSIHELFHGLPVLEELVLLRCKWFSGKKATIVIPTVRSLTMDMTFDRKYDGEIEVYAENLVYLSCTIDLGFGLLLKNLSSSVDASIKVTRFTRCLRKPSKYSTKYATELLRGICFSKSIKLDGEGLERFCHFLKENVNLFPTFGNLTSLEVNTSVNCYGIEVLVAIFQNSPALESVVLEEVCAGNDEALMRNYLNLSFYLKRCCIRVFKGCSEELCFVKFLLSTAKELESLEIYRSECLKDNPSKLDDIVRQLNMSPGISRNHLIKWL</sequence>
<dbReference type="EMBL" id="JAAARO010000008">
    <property type="protein sequence ID" value="KAF5744013.1"/>
    <property type="molecule type" value="Genomic_DNA"/>
</dbReference>
<accession>A0A7J7DCF9</accession>
<evidence type="ECO:0000313" key="3">
    <source>
        <dbReference type="Proteomes" id="UP000593562"/>
    </source>
</evidence>
<dbReference type="InterPro" id="IPR036047">
    <property type="entry name" value="F-box-like_dom_sf"/>
</dbReference>
<dbReference type="SMART" id="SM00256">
    <property type="entry name" value="FBOX"/>
    <property type="match status" value="1"/>
</dbReference>
<dbReference type="SUPFAM" id="SSF52047">
    <property type="entry name" value="RNI-like"/>
    <property type="match status" value="1"/>
</dbReference>
<evidence type="ECO:0000259" key="1">
    <source>
        <dbReference type="PROSITE" id="PS50181"/>
    </source>
</evidence>
<organism evidence="2 3">
    <name type="scientific">Tripterygium wilfordii</name>
    <name type="common">Thunder God vine</name>
    <dbReference type="NCBI Taxonomy" id="458696"/>
    <lineage>
        <taxon>Eukaryota</taxon>
        <taxon>Viridiplantae</taxon>
        <taxon>Streptophyta</taxon>
        <taxon>Embryophyta</taxon>
        <taxon>Tracheophyta</taxon>
        <taxon>Spermatophyta</taxon>
        <taxon>Magnoliopsida</taxon>
        <taxon>eudicotyledons</taxon>
        <taxon>Gunneridae</taxon>
        <taxon>Pentapetalae</taxon>
        <taxon>rosids</taxon>
        <taxon>fabids</taxon>
        <taxon>Celastrales</taxon>
        <taxon>Celastraceae</taxon>
        <taxon>Tripterygium</taxon>
    </lineage>
</organism>
<gene>
    <name evidence="2" type="ORF">HS088_TW08G00601</name>
</gene>
<dbReference type="Proteomes" id="UP000593562">
    <property type="component" value="Unassembled WGS sequence"/>
</dbReference>
<dbReference type="Gene3D" id="1.20.1280.50">
    <property type="match status" value="1"/>
</dbReference>
<dbReference type="Pfam" id="PF00646">
    <property type="entry name" value="F-box"/>
    <property type="match status" value="1"/>
</dbReference>
<dbReference type="AlphaFoldDB" id="A0A7J7DCF9"/>
<feature type="domain" description="F-box" evidence="1">
    <location>
        <begin position="26"/>
        <end position="74"/>
    </location>
</feature>
<dbReference type="InterPro" id="IPR053781">
    <property type="entry name" value="F-box_AtFBL13-like"/>
</dbReference>
<dbReference type="InterPro" id="IPR032675">
    <property type="entry name" value="LRR_dom_sf"/>
</dbReference>
<dbReference type="InterPro" id="IPR055357">
    <property type="entry name" value="LRR_At1g61320_AtMIF1"/>
</dbReference>
<evidence type="ECO:0000313" key="2">
    <source>
        <dbReference type="EMBL" id="KAF5744013.1"/>
    </source>
</evidence>
<dbReference type="Gene3D" id="3.80.10.10">
    <property type="entry name" value="Ribonuclease Inhibitor"/>
    <property type="match status" value="1"/>
</dbReference>
<dbReference type="FunCoup" id="A0A7J7DCF9">
    <property type="interactions" value="4037"/>
</dbReference>
<reference evidence="2 3" key="1">
    <citation type="journal article" date="2020" name="Nat. Commun.">
        <title>Genome of Tripterygium wilfordii and identification of cytochrome P450 involved in triptolide biosynthesis.</title>
        <authorList>
            <person name="Tu L."/>
            <person name="Su P."/>
            <person name="Zhang Z."/>
            <person name="Gao L."/>
            <person name="Wang J."/>
            <person name="Hu T."/>
            <person name="Zhou J."/>
            <person name="Zhang Y."/>
            <person name="Zhao Y."/>
            <person name="Liu Y."/>
            <person name="Song Y."/>
            <person name="Tong Y."/>
            <person name="Lu Y."/>
            <person name="Yang J."/>
            <person name="Xu C."/>
            <person name="Jia M."/>
            <person name="Peters R.J."/>
            <person name="Huang L."/>
            <person name="Gao W."/>
        </authorList>
    </citation>
    <scope>NUCLEOTIDE SEQUENCE [LARGE SCALE GENOMIC DNA]</scope>
    <source>
        <strain evidence="3">cv. XIE 37</strain>
        <tissue evidence="2">Leaf</tissue>
    </source>
</reference>